<organism evidence="1 2">
    <name type="scientific">Rattus norvegicus</name>
    <name type="common">Rat</name>
    <dbReference type="NCBI Taxonomy" id="10116"/>
    <lineage>
        <taxon>Eukaryota</taxon>
        <taxon>Metazoa</taxon>
        <taxon>Chordata</taxon>
        <taxon>Craniata</taxon>
        <taxon>Vertebrata</taxon>
        <taxon>Euteleostomi</taxon>
        <taxon>Mammalia</taxon>
        <taxon>Eutheria</taxon>
        <taxon>Euarchontoglires</taxon>
        <taxon>Glires</taxon>
        <taxon>Rodentia</taxon>
        <taxon>Myomorpha</taxon>
        <taxon>Muroidea</taxon>
        <taxon>Muridae</taxon>
        <taxon>Murinae</taxon>
        <taxon>Rattus</taxon>
    </lineage>
</organism>
<evidence type="ECO:0000313" key="2">
    <source>
        <dbReference type="Proteomes" id="UP000234681"/>
    </source>
</evidence>
<proteinExistence type="predicted"/>
<sequence length="36" mass="4116">MDPNFKAQLCQLTISLRKLRKSAKQYFLGLCICNVA</sequence>
<accession>A6MGT8</accession>
<dbReference type="AlphaFoldDB" id="A6MGT8"/>
<reference evidence="2" key="1">
    <citation type="submission" date="2005-06" db="EMBL/GenBank/DDBJ databases">
        <authorList>
            <person name="Mural R.J."/>
            <person name="Li P.W."/>
            <person name="Adams M.D."/>
            <person name="Amanatides P.G."/>
            <person name="Baden-Tillson H."/>
            <person name="Barnstead M."/>
            <person name="Chin S.H."/>
            <person name="Dew I."/>
            <person name="Evans C.A."/>
            <person name="Ferriera S."/>
            <person name="Flanigan M."/>
            <person name="Fosler C."/>
            <person name="Glodek A."/>
            <person name="Gu Z."/>
            <person name="Holt R.A."/>
            <person name="Jennings D."/>
            <person name="Kraft C.L."/>
            <person name="Lu F."/>
            <person name="Nguyen T."/>
            <person name="Nusskern D.R."/>
            <person name="Pfannkoch C.M."/>
            <person name="Sitter C."/>
            <person name="Sutton G.G."/>
            <person name="Venter J.C."/>
            <person name="Wang Z."/>
            <person name="Woodage T."/>
            <person name="Zheng X.H."/>
            <person name="Zhong F."/>
        </authorList>
    </citation>
    <scope>NUCLEOTIDE SEQUENCE [LARGE SCALE GENOMIC DNA]</scope>
    <source>
        <strain>BN</strain>
        <strain evidence="2">Sprague-Dawley</strain>
    </source>
</reference>
<dbReference type="EMBL" id="DS031166">
    <property type="protein sequence ID" value="EDL82770.1"/>
    <property type="molecule type" value="Genomic_DNA"/>
</dbReference>
<gene>
    <name evidence="1" type="ORF">rCG_52073</name>
</gene>
<name>A6MGT8_RAT</name>
<dbReference type="Proteomes" id="UP000234681">
    <property type="component" value="Unassembled WGS sequence"/>
</dbReference>
<protein>
    <submittedName>
        <fullName evidence="1">RCG52073</fullName>
    </submittedName>
</protein>
<evidence type="ECO:0000313" key="1">
    <source>
        <dbReference type="EMBL" id="EDL82770.1"/>
    </source>
</evidence>